<dbReference type="NCBIfam" id="TIGR00254">
    <property type="entry name" value="GGDEF"/>
    <property type="match status" value="1"/>
</dbReference>
<feature type="transmembrane region" description="Helical" evidence="5">
    <location>
        <begin position="163"/>
        <end position="180"/>
    </location>
</feature>
<proteinExistence type="predicted"/>
<dbReference type="FunFam" id="3.30.70.270:FF:000001">
    <property type="entry name" value="Diguanylate cyclase domain protein"/>
    <property type="match status" value="1"/>
</dbReference>
<dbReference type="SMART" id="SM00267">
    <property type="entry name" value="GGDEF"/>
    <property type="match status" value="1"/>
</dbReference>
<dbReference type="GO" id="GO:0043709">
    <property type="term" value="P:cell adhesion involved in single-species biofilm formation"/>
    <property type="evidence" value="ECO:0007669"/>
    <property type="project" value="TreeGrafter"/>
</dbReference>
<dbReference type="InterPro" id="IPR043128">
    <property type="entry name" value="Rev_trsase/Diguanyl_cyclase"/>
</dbReference>
<dbReference type="CDD" id="cd01949">
    <property type="entry name" value="GGDEF"/>
    <property type="match status" value="1"/>
</dbReference>
<dbReference type="InterPro" id="IPR029787">
    <property type="entry name" value="Nucleotide_cyclase"/>
</dbReference>
<evidence type="ECO:0000256" key="3">
    <source>
        <dbReference type="ARBA" id="ARBA00034247"/>
    </source>
</evidence>
<feature type="domain" description="GGDEF" evidence="6">
    <location>
        <begin position="280"/>
        <end position="407"/>
    </location>
</feature>
<sequence length="407" mass="44540">MASTTAAPGPTSVRRSGWRSCGPSWARMQSAHRERTIGRMTAGARIPTTLWRLLEGAVADLPPHERRDLYRRQILALHGPLSNLLLVLAVVQFLHGLIWLLWADEAMYSVAWRLAAGLLLVALALRFRALESVRRRRQVGLLFLAVVLACLVTPGSGWQQLPLAYLAGVLLLPLAGLPLLVRPGVAWSGLGLCTLAVAAILWQVQATPGERLAFAFYFAMSACAGLVLRRARANLAVRLDREVESLWQRATRDLLTGLLNRHGWLGLANASLSDAVAAGRQAAVLFLDVDHFKRTNDTHGHLVGDELLRRLGQLVQSRLGPRDLAARLGGEEFACLLPDGDRARAGALAQRLARDYRELASEYGSTLSIGIALYQQGDLLNDLLARADAALYQAKREGRDRVVFADD</sequence>
<dbReference type="EC" id="2.7.7.65" evidence="2"/>
<dbReference type="SUPFAM" id="SSF55073">
    <property type="entry name" value="Nucleotide cyclase"/>
    <property type="match status" value="1"/>
</dbReference>
<name>A0A5B2ZCC5_9GAMM</name>
<evidence type="ECO:0000313" key="8">
    <source>
        <dbReference type="Proteomes" id="UP000322165"/>
    </source>
</evidence>
<feature type="transmembrane region" description="Helical" evidence="5">
    <location>
        <begin position="211"/>
        <end position="228"/>
    </location>
</feature>
<gene>
    <name evidence="7" type="ORF">F0415_04595</name>
</gene>
<feature type="transmembrane region" description="Helical" evidence="5">
    <location>
        <begin position="139"/>
        <end position="157"/>
    </location>
</feature>
<keyword evidence="5" id="KW-0812">Transmembrane</keyword>
<dbReference type="GO" id="GO:0052621">
    <property type="term" value="F:diguanylate cyclase activity"/>
    <property type="evidence" value="ECO:0007669"/>
    <property type="project" value="UniProtKB-EC"/>
</dbReference>
<keyword evidence="5" id="KW-0472">Membrane</keyword>
<dbReference type="GO" id="GO:0005886">
    <property type="term" value="C:plasma membrane"/>
    <property type="evidence" value="ECO:0007669"/>
    <property type="project" value="TreeGrafter"/>
</dbReference>
<feature type="transmembrane region" description="Helical" evidence="5">
    <location>
        <begin position="187"/>
        <end position="205"/>
    </location>
</feature>
<dbReference type="InterPro" id="IPR050469">
    <property type="entry name" value="Diguanylate_Cyclase"/>
</dbReference>
<dbReference type="Gene3D" id="3.30.70.270">
    <property type="match status" value="1"/>
</dbReference>
<evidence type="ECO:0000259" key="6">
    <source>
        <dbReference type="PROSITE" id="PS50887"/>
    </source>
</evidence>
<evidence type="ECO:0000256" key="4">
    <source>
        <dbReference type="SAM" id="MobiDB-lite"/>
    </source>
</evidence>
<dbReference type="PANTHER" id="PTHR45138">
    <property type="entry name" value="REGULATORY COMPONENTS OF SENSORY TRANSDUCTION SYSTEM"/>
    <property type="match status" value="1"/>
</dbReference>
<dbReference type="AlphaFoldDB" id="A0A5B2ZCC5"/>
<protein>
    <recommendedName>
        <fullName evidence="2">diguanylate cyclase</fullName>
        <ecNumber evidence="2">2.7.7.65</ecNumber>
    </recommendedName>
</protein>
<organism evidence="7 8">
    <name type="scientific">Arenimonas fontis</name>
    <dbReference type="NCBI Taxonomy" id="2608255"/>
    <lineage>
        <taxon>Bacteria</taxon>
        <taxon>Pseudomonadati</taxon>
        <taxon>Pseudomonadota</taxon>
        <taxon>Gammaproteobacteria</taxon>
        <taxon>Lysobacterales</taxon>
        <taxon>Lysobacteraceae</taxon>
        <taxon>Arenimonas</taxon>
    </lineage>
</organism>
<dbReference type="EMBL" id="VUOD01000003">
    <property type="protein sequence ID" value="KAA2285203.1"/>
    <property type="molecule type" value="Genomic_DNA"/>
</dbReference>
<comment type="cofactor">
    <cofactor evidence="1">
        <name>Mg(2+)</name>
        <dbReference type="ChEBI" id="CHEBI:18420"/>
    </cofactor>
</comment>
<reference evidence="7 8" key="1">
    <citation type="submission" date="2019-09" db="EMBL/GenBank/DDBJ databases">
        <title>Arenimonas chukotkensis sp. nov., a bacterium isolated from Chukotka hot spring, Arctic region, Russia.</title>
        <authorList>
            <person name="Zayulina K.S."/>
            <person name="Prokofeva M.I."/>
            <person name="Elcheninov A.G."/>
            <person name="Novikov A."/>
            <person name="Kochetkova T.V."/>
            <person name="Kublanov I.V."/>
        </authorList>
    </citation>
    <scope>NUCLEOTIDE SEQUENCE [LARGE SCALE GENOMIC DNA]</scope>
    <source>
        <strain evidence="7 8">3729k</strain>
    </source>
</reference>
<comment type="caution">
    <text evidence="7">The sequence shown here is derived from an EMBL/GenBank/DDBJ whole genome shotgun (WGS) entry which is preliminary data.</text>
</comment>
<keyword evidence="8" id="KW-1185">Reference proteome</keyword>
<dbReference type="InterPro" id="IPR000160">
    <property type="entry name" value="GGDEF_dom"/>
</dbReference>
<evidence type="ECO:0000256" key="5">
    <source>
        <dbReference type="SAM" id="Phobius"/>
    </source>
</evidence>
<evidence type="ECO:0000256" key="2">
    <source>
        <dbReference type="ARBA" id="ARBA00012528"/>
    </source>
</evidence>
<dbReference type="Pfam" id="PF00990">
    <property type="entry name" value="GGDEF"/>
    <property type="match status" value="1"/>
</dbReference>
<dbReference type="PANTHER" id="PTHR45138:SF9">
    <property type="entry name" value="DIGUANYLATE CYCLASE DGCM-RELATED"/>
    <property type="match status" value="1"/>
</dbReference>
<keyword evidence="5" id="KW-1133">Transmembrane helix</keyword>
<accession>A0A5B2ZCC5</accession>
<dbReference type="PROSITE" id="PS50887">
    <property type="entry name" value="GGDEF"/>
    <property type="match status" value="1"/>
</dbReference>
<dbReference type="Proteomes" id="UP000322165">
    <property type="component" value="Unassembled WGS sequence"/>
</dbReference>
<feature type="transmembrane region" description="Helical" evidence="5">
    <location>
        <begin position="108"/>
        <end position="127"/>
    </location>
</feature>
<reference evidence="7 8" key="2">
    <citation type="submission" date="2019-09" db="EMBL/GenBank/DDBJ databases">
        <authorList>
            <person name="Mazur A."/>
        </authorList>
    </citation>
    <scope>NUCLEOTIDE SEQUENCE [LARGE SCALE GENOMIC DNA]</scope>
    <source>
        <strain evidence="7 8">3729k</strain>
    </source>
</reference>
<dbReference type="GO" id="GO:1902201">
    <property type="term" value="P:negative regulation of bacterial-type flagellum-dependent cell motility"/>
    <property type="evidence" value="ECO:0007669"/>
    <property type="project" value="TreeGrafter"/>
</dbReference>
<feature type="transmembrane region" description="Helical" evidence="5">
    <location>
        <begin position="81"/>
        <end position="102"/>
    </location>
</feature>
<feature type="region of interest" description="Disordered" evidence="4">
    <location>
        <begin position="1"/>
        <end position="21"/>
    </location>
</feature>
<evidence type="ECO:0000256" key="1">
    <source>
        <dbReference type="ARBA" id="ARBA00001946"/>
    </source>
</evidence>
<evidence type="ECO:0000313" key="7">
    <source>
        <dbReference type="EMBL" id="KAA2285203.1"/>
    </source>
</evidence>
<comment type="catalytic activity">
    <reaction evidence="3">
        <text>2 GTP = 3',3'-c-di-GMP + 2 diphosphate</text>
        <dbReference type="Rhea" id="RHEA:24898"/>
        <dbReference type="ChEBI" id="CHEBI:33019"/>
        <dbReference type="ChEBI" id="CHEBI:37565"/>
        <dbReference type="ChEBI" id="CHEBI:58805"/>
        <dbReference type="EC" id="2.7.7.65"/>
    </reaction>
</comment>